<dbReference type="Pfam" id="PF09669">
    <property type="entry name" value="Phage_pRha"/>
    <property type="match status" value="1"/>
</dbReference>
<reference evidence="1" key="1">
    <citation type="submission" date="2020-07" db="EMBL/GenBank/DDBJ databases">
        <title>Dissolved microcystin release linked to lysis of a Microcystis spp. bloom in Lake Erie (USA) attributed to a novel cyanophage.</title>
        <authorList>
            <person name="McKindles K.M."/>
            <person name="Manes M.A."/>
            <person name="DeMarco J.R."/>
            <person name="McClure A."/>
            <person name="McKay R.M."/>
            <person name="Davis T.W."/>
            <person name="Bullerjahn G.S."/>
        </authorList>
    </citation>
    <scope>NUCLEOTIDE SEQUENCE</scope>
</reference>
<evidence type="ECO:0008006" key="2">
    <source>
        <dbReference type="Google" id="ProtNLM"/>
    </source>
</evidence>
<dbReference type="InterPro" id="IPR014054">
    <property type="entry name" value="Phage_regulatory_Rha"/>
</dbReference>
<dbReference type="EMBL" id="MT840187">
    <property type="protein sequence ID" value="QNL31647.1"/>
    <property type="molecule type" value="Genomic_DNA"/>
</dbReference>
<name>A0A7G9A4H4_9VIRU</name>
<accession>A0A7G9A4H4</accession>
<organism evidence="1">
    <name type="scientific">Bacteriophage sp</name>
    <dbReference type="NCBI Taxonomy" id="38018"/>
    <lineage>
        <taxon>Viruses</taxon>
    </lineage>
</organism>
<proteinExistence type="predicted"/>
<protein>
    <recommendedName>
        <fullName evidence="2">Antirepressor protein C-terminal domain-containing protein</fullName>
    </recommendedName>
</protein>
<sequence length="248" mass="28294">MAIEIVSQNDCLVVDSRLIALELGIEHRALMQTVKKYLTEIQEFGTLAFQMREFKTAQGNTSKETYCYLNEEQATFLMTLSRNTSQVIACKRNLVKAFTQAKQLIKEVIPAQSGRIRELELELELTKAKTHYMDRRDAIRLIHGAEVLALLDGRPDIVIEKVEKVTETIICKNGRNVSFEGRSTADLGKELGFKTGKELERWLEKNGHSHLVCQGLRVNQASYIPTENLKEVKQLFSKVRNRQLLIGE</sequence>
<evidence type="ECO:0000313" key="1">
    <source>
        <dbReference type="EMBL" id="QNL31647.1"/>
    </source>
</evidence>